<organism evidence="1 2">
    <name type="scientific">Lates calcarifer</name>
    <name type="common">Barramundi</name>
    <name type="synonym">Holocentrus calcarifer</name>
    <dbReference type="NCBI Taxonomy" id="8187"/>
    <lineage>
        <taxon>Eukaryota</taxon>
        <taxon>Metazoa</taxon>
        <taxon>Chordata</taxon>
        <taxon>Craniata</taxon>
        <taxon>Vertebrata</taxon>
        <taxon>Euteleostomi</taxon>
        <taxon>Actinopterygii</taxon>
        <taxon>Neopterygii</taxon>
        <taxon>Teleostei</taxon>
        <taxon>Neoteleostei</taxon>
        <taxon>Acanthomorphata</taxon>
        <taxon>Carangaria</taxon>
        <taxon>Carangaria incertae sedis</taxon>
        <taxon>Centropomidae</taxon>
        <taxon>Lates</taxon>
    </lineage>
</organism>
<evidence type="ECO:0000313" key="1">
    <source>
        <dbReference type="Ensembl" id="ENSLCAP00010007437.1"/>
    </source>
</evidence>
<reference evidence="1" key="2">
    <citation type="submission" date="2025-08" db="UniProtKB">
        <authorList>
            <consortium name="Ensembl"/>
        </authorList>
    </citation>
    <scope>IDENTIFICATION</scope>
</reference>
<sequence length="60" mass="6743">ILHSLNLPGATFASAQNTSNSRFKLLCQMTRQEMSGNDTLHQWNNCSVICILCNNQSHLH</sequence>
<dbReference type="InParanoid" id="A0A4W6C8H3"/>
<dbReference type="Proteomes" id="UP000314980">
    <property type="component" value="Unassembled WGS sequence"/>
</dbReference>
<dbReference type="Ensembl" id="ENSLCAT00010007623.1">
    <property type="protein sequence ID" value="ENSLCAP00010007437.1"/>
    <property type="gene ID" value="ENSLCAG00010003646.1"/>
</dbReference>
<protein>
    <submittedName>
        <fullName evidence="1">Uncharacterized protein</fullName>
    </submittedName>
</protein>
<dbReference type="AlphaFoldDB" id="A0A4W6C8H3"/>
<evidence type="ECO:0000313" key="2">
    <source>
        <dbReference type="Proteomes" id="UP000314980"/>
    </source>
</evidence>
<accession>A0A4W6C8H3</accession>
<name>A0A4W6C8H3_LATCA</name>
<proteinExistence type="predicted"/>
<reference evidence="2" key="1">
    <citation type="submission" date="2015-09" db="EMBL/GenBank/DDBJ databases">
        <authorList>
            <person name="Sai Rama Sridatta P."/>
        </authorList>
    </citation>
    <scope>NUCLEOTIDE SEQUENCE [LARGE SCALE GENOMIC DNA]</scope>
</reference>
<reference evidence="1" key="3">
    <citation type="submission" date="2025-09" db="UniProtKB">
        <authorList>
            <consortium name="Ensembl"/>
        </authorList>
    </citation>
    <scope>IDENTIFICATION</scope>
</reference>
<keyword evidence="2" id="KW-1185">Reference proteome</keyword>